<proteinExistence type="predicted"/>
<keyword evidence="3" id="KW-1185">Reference proteome</keyword>
<feature type="region of interest" description="Disordered" evidence="1">
    <location>
        <begin position="18"/>
        <end position="114"/>
    </location>
</feature>
<evidence type="ECO:0000313" key="2">
    <source>
        <dbReference type="EMBL" id="PKU28918.1"/>
    </source>
</evidence>
<organism evidence="2 3">
    <name type="scientific">Limosa lapponica baueri</name>
    <dbReference type="NCBI Taxonomy" id="1758121"/>
    <lineage>
        <taxon>Eukaryota</taxon>
        <taxon>Metazoa</taxon>
        <taxon>Chordata</taxon>
        <taxon>Craniata</taxon>
        <taxon>Vertebrata</taxon>
        <taxon>Euteleostomi</taxon>
        <taxon>Archelosauria</taxon>
        <taxon>Archosauria</taxon>
        <taxon>Dinosauria</taxon>
        <taxon>Saurischia</taxon>
        <taxon>Theropoda</taxon>
        <taxon>Coelurosauria</taxon>
        <taxon>Aves</taxon>
        <taxon>Neognathae</taxon>
        <taxon>Neoaves</taxon>
        <taxon>Charadriiformes</taxon>
        <taxon>Scolopacidae</taxon>
        <taxon>Limosa</taxon>
    </lineage>
</organism>
<dbReference type="OrthoDB" id="10072397at2759"/>
<feature type="compositionally biased region" description="Polar residues" evidence="1">
    <location>
        <begin position="21"/>
        <end position="36"/>
    </location>
</feature>
<reference evidence="3" key="2">
    <citation type="submission" date="2017-12" db="EMBL/GenBank/DDBJ databases">
        <title>Genome sequence of the Bar-tailed Godwit (Limosa lapponica baueri).</title>
        <authorList>
            <person name="Lima N.C.B."/>
            <person name="Parody-Merino A.M."/>
            <person name="Battley P.F."/>
            <person name="Fidler A.E."/>
            <person name="Prosdocimi F."/>
        </authorList>
    </citation>
    <scope>NUCLEOTIDE SEQUENCE [LARGE SCALE GENOMIC DNA]</scope>
</reference>
<evidence type="ECO:0000256" key="1">
    <source>
        <dbReference type="SAM" id="MobiDB-lite"/>
    </source>
</evidence>
<protein>
    <submittedName>
        <fullName evidence="2">Melanophilin isoform x3</fullName>
    </submittedName>
</protein>
<dbReference type="AlphaFoldDB" id="A0A2I0T568"/>
<reference evidence="3" key="1">
    <citation type="submission" date="2017-11" db="EMBL/GenBank/DDBJ databases">
        <authorList>
            <person name="Lima N.C."/>
            <person name="Parody-Merino A.M."/>
            <person name="Battley P.F."/>
            <person name="Fidler A.E."/>
            <person name="Prosdocimi F."/>
        </authorList>
    </citation>
    <scope>NUCLEOTIDE SEQUENCE [LARGE SCALE GENOMIC DNA]</scope>
</reference>
<evidence type="ECO:0000313" key="3">
    <source>
        <dbReference type="Proteomes" id="UP000233556"/>
    </source>
</evidence>
<accession>A0A2I0T568</accession>
<feature type="compositionally biased region" description="Polar residues" evidence="1">
    <location>
        <begin position="90"/>
        <end position="102"/>
    </location>
</feature>
<sequence length="114" mass="12900">MRKTKRLLSVHPFDFELDSEYSAQSRRQSMQLSPAASSPDAFQPSLSKGSPWNEQPQSRYSADMDTSDEDVKGAQFPAYPPHHTKRRSRASSQDNVSHSGNQDGAIWFRGEEKQ</sequence>
<feature type="compositionally biased region" description="Polar residues" evidence="1">
    <location>
        <begin position="44"/>
        <end position="60"/>
    </location>
</feature>
<dbReference type="Proteomes" id="UP000233556">
    <property type="component" value="Unassembled WGS sequence"/>
</dbReference>
<name>A0A2I0T568_LIMLA</name>
<gene>
    <name evidence="2" type="ORF">llap_20778</name>
</gene>
<dbReference type="EMBL" id="KZ518799">
    <property type="protein sequence ID" value="PKU28918.1"/>
    <property type="molecule type" value="Genomic_DNA"/>
</dbReference>